<comment type="function">
    <text evidence="6">Component of the adaptor protein complex 4 (AP-4). Adaptor protein complexes are vesicle coat components involved both in vesicle formation and cargo selection. They control the vesicular transport of proteins in different trafficking pathways. AP-4 forms a non clathrin-associated coat on vesicles departing the trans-Golgi network (TGN) and may be involved in the targeting of proteins from the trans-Golgi network (TGN) to the endosomal-lysosomal system. It is also involved in protein sorting to the basolateral membrane in epithelial cells and the proper asymmetric localization of somatodendritic proteins in neurons. AP-4 is involved in the recognition and binding of tyrosine-based sorting signals found in the cytoplasmic part of cargos, but may also recognize other types of sorting signal.</text>
</comment>
<dbReference type="PANTHER" id="PTHR11753">
    <property type="entry name" value="ADAPTOR COMPLEXES SMALL SUBUNIT FAMILY"/>
    <property type="match status" value="1"/>
</dbReference>
<dbReference type="Proteomes" id="UP000085678">
    <property type="component" value="Unplaced"/>
</dbReference>
<proteinExistence type="inferred from homology"/>
<dbReference type="GO" id="GO:0012505">
    <property type="term" value="C:endomembrane system"/>
    <property type="evidence" value="ECO:0007669"/>
    <property type="project" value="UniProtKB-SubCell"/>
</dbReference>
<evidence type="ECO:0000256" key="5">
    <source>
        <dbReference type="ARBA" id="ARBA00023136"/>
    </source>
</evidence>
<protein>
    <recommendedName>
        <fullName evidence="8">AP complex subunit sigma</fullName>
    </recommendedName>
</protein>
<dbReference type="KEGG" id="lak:106173305"/>
<dbReference type="FunFam" id="3.30.450.60:FF:000010">
    <property type="entry name" value="AP complex subunit sigma"/>
    <property type="match status" value="1"/>
</dbReference>
<name>A0A1S3JHF5_LINAN</name>
<feature type="domain" description="AP complex mu/sigma subunit" evidence="9">
    <location>
        <begin position="1"/>
        <end position="141"/>
    </location>
</feature>
<evidence type="ECO:0000259" key="9">
    <source>
        <dbReference type="Pfam" id="PF01217"/>
    </source>
</evidence>
<evidence type="ECO:0000256" key="6">
    <source>
        <dbReference type="ARBA" id="ARBA00053594"/>
    </source>
</evidence>
<evidence type="ECO:0000256" key="1">
    <source>
        <dbReference type="ARBA" id="ARBA00004308"/>
    </source>
</evidence>
<keyword evidence="3 8" id="KW-0813">Transport</keyword>
<evidence type="ECO:0000313" key="11">
    <source>
        <dbReference type="RefSeq" id="XP_013409845.1"/>
    </source>
</evidence>
<evidence type="ECO:0000313" key="10">
    <source>
        <dbReference type="Proteomes" id="UP000085678"/>
    </source>
</evidence>
<sequence>MLNFIFLVNKQGQVRLSQYFKHQDENERRDIEPEIVKKCLNRQENQCSFLDYKQYRIIYRKYASLYFIVAADEEDNEMAVYEFIHHFVETLTSYFDKVTEIDIMFNMDKVHMILMEMVLNGEIVETNKNRILAPLRTMDHASKR</sequence>
<evidence type="ECO:0000256" key="7">
    <source>
        <dbReference type="ARBA" id="ARBA00062526"/>
    </source>
</evidence>
<comment type="subunit">
    <text evidence="7">Adaptor protein complex 4 (AP-4) is a heterotetramer composed of two large adaptins (epsilon-type subunit AP4E1 and beta-type subunit AP4B1), a medium adaptin (mu-type subunit AP4M1) and a small adaptin (sigma-type AP4S1).</text>
</comment>
<dbReference type="InterPro" id="IPR011012">
    <property type="entry name" value="Longin-like_dom_sf"/>
</dbReference>
<evidence type="ECO:0000256" key="4">
    <source>
        <dbReference type="ARBA" id="ARBA00022927"/>
    </source>
</evidence>
<dbReference type="GO" id="GO:0016192">
    <property type="term" value="P:vesicle-mediated transport"/>
    <property type="evidence" value="ECO:0007669"/>
    <property type="project" value="InterPro"/>
</dbReference>
<organism evidence="10 11">
    <name type="scientific">Lingula anatina</name>
    <name type="common">Brachiopod</name>
    <name type="synonym">Lingula unguis</name>
    <dbReference type="NCBI Taxonomy" id="7574"/>
    <lineage>
        <taxon>Eukaryota</taxon>
        <taxon>Metazoa</taxon>
        <taxon>Spiralia</taxon>
        <taxon>Lophotrochozoa</taxon>
        <taxon>Brachiopoda</taxon>
        <taxon>Linguliformea</taxon>
        <taxon>Lingulata</taxon>
        <taxon>Lingulida</taxon>
        <taxon>Linguloidea</taxon>
        <taxon>Lingulidae</taxon>
        <taxon>Lingula</taxon>
    </lineage>
</organism>
<keyword evidence="10" id="KW-1185">Reference proteome</keyword>
<dbReference type="InParanoid" id="A0A1S3JHF5"/>
<dbReference type="SUPFAM" id="SSF64356">
    <property type="entry name" value="SNARE-like"/>
    <property type="match status" value="1"/>
</dbReference>
<comment type="subcellular location">
    <subcellularLocation>
        <location evidence="1">Endomembrane system</location>
    </subcellularLocation>
</comment>
<dbReference type="PIRSF" id="PIRSF015588">
    <property type="entry name" value="AP_complex_sigma"/>
    <property type="match status" value="1"/>
</dbReference>
<gene>
    <name evidence="11" type="primary">LOC106173305</name>
</gene>
<dbReference type="InterPro" id="IPR000804">
    <property type="entry name" value="Clathrin_sm-chain_CS"/>
</dbReference>
<dbReference type="GO" id="GO:0030117">
    <property type="term" value="C:membrane coat"/>
    <property type="evidence" value="ECO:0007669"/>
    <property type="project" value="InterPro"/>
</dbReference>
<dbReference type="OrthoDB" id="371463at2759"/>
<evidence type="ECO:0000256" key="3">
    <source>
        <dbReference type="ARBA" id="ARBA00022448"/>
    </source>
</evidence>
<dbReference type="GeneID" id="106173305"/>
<dbReference type="Pfam" id="PF01217">
    <property type="entry name" value="Clat_adaptor_s"/>
    <property type="match status" value="1"/>
</dbReference>
<dbReference type="GO" id="GO:0006886">
    <property type="term" value="P:intracellular protein transport"/>
    <property type="evidence" value="ECO:0007669"/>
    <property type="project" value="UniProtKB-UniRule"/>
</dbReference>
<dbReference type="PROSITE" id="PS00989">
    <property type="entry name" value="CLAT_ADAPTOR_S"/>
    <property type="match status" value="1"/>
</dbReference>
<dbReference type="InterPro" id="IPR016635">
    <property type="entry name" value="AP_complex_ssu"/>
</dbReference>
<dbReference type="STRING" id="7574.A0A1S3JHF5"/>
<dbReference type="AlphaFoldDB" id="A0A1S3JHF5"/>
<dbReference type="RefSeq" id="XP_013409845.1">
    <property type="nucleotide sequence ID" value="XM_013554391.1"/>
</dbReference>
<dbReference type="Gene3D" id="3.30.450.60">
    <property type="match status" value="1"/>
</dbReference>
<comment type="similarity">
    <text evidence="2 8">Belongs to the adaptor complexes small subunit family.</text>
</comment>
<reference evidence="11" key="1">
    <citation type="submission" date="2025-08" db="UniProtKB">
        <authorList>
            <consortium name="RefSeq"/>
        </authorList>
    </citation>
    <scope>IDENTIFICATION</scope>
    <source>
        <tissue evidence="11">Gonads</tissue>
    </source>
</reference>
<keyword evidence="4 8" id="KW-0653">Protein transport</keyword>
<evidence type="ECO:0000256" key="8">
    <source>
        <dbReference type="PIRNR" id="PIRNR015588"/>
    </source>
</evidence>
<evidence type="ECO:0000256" key="2">
    <source>
        <dbReference type="ARBA" id="ARBA00006972"/>
    </source>
</evidence>
<accession>A0A1S3JHF5</accession>
<keyword evidence="5 8" id="KW-0472">Membrane</keyword>
<dbReference type="InterPro" id="IPR022775">
    <property type="entry name" value="AP_mu_sigma_su"/>
</dbReference>